<protein>
    <recommendedName>
        <fullName evidence="5">Extracellular membrane protein CFEM domain-containing protein</fullName>
    </recommendedName>
</protein>
<accession>A0A9P8L5U0</accession>
<feature type="compositionally biased region" description="Polar residues" evidence="1">
    <location>
        <begin position="264"/>
        <end position="277"/>
    </location>
</feature>
<keyword evidence="2" id="KW-0472">Membrane</keyword>
<feature type="transmembrane region" description="Helical" evidence="2">
    <location>
        <begin position="167"/>
        <end position="188"/>
    </location>
</feature>
<dbReference type="OrthoDB" id="3946741at2759"/>
<dbReference type="EMBL" id="JAGHQL010000009">
    <property type="protein sequence ID" value="KAH0545145.1"/>
    <property type="molecule type" value="Genomic_DNA"/>
</dbReference>
<feature type="region of interest" description="Disordered" evidence="1">
    <location>
        <begin position="264"/>
        <end position="317"/>
    </location>
</feature>
<evidence type="ECO:0000313" key="4">
    <source>
        <dbReference type="Proteomes" id="UP000698800"/>
    </source>
</evidence>
<name>A0A9P8L5U0_9PEZI</name>
<reference evidence="3" key="1">
    <citation type="submission" date="2021-03" db="EMBL/GenBank/DDBJ databases">
        <title>Comparative genomics and phylogenomic investigation of the class Geoglossomycetes provide insights into ecological specialization and systematics.</title>
        <authorList>
            <person name="Melie T."/>
            <person name="Pirro S."/>
            <person name="Miller A.N."/>
            <person name="Quandt A."/>
        </authorList>
    </citation>
    <scope>NUCLEOTIDE SEQUENCE</scope>
    <source>
        <strain evidence="3">GBOQ0MN5Z8</strain>
    </source>
</reference>
<dbReference type="Proteomes" id="UP000698800">
    <property type="component" value="Unassembled WGS sequence"/>
</dbReference>
<evidence type="ECO:0000313" key="3">
    <source>
        <dbReference type="EMBL" id="KAH0545145.1"/>
    </source>
</evidence>
<keyword evidence="2" id="KW-1133">Transmembrane helix</keyword>
<proteinExistence type="predicted"/>
<evidence type="ECO:0000256" key="2">
    <source>
        <dbReference type="SAM" id="Phobius"/>
    </source>
</evidence>
<sequence length="317" mass="33800">MMTHAAFGYNRHSPRAILPPEILAVIPGCAQPCISDFIVHSYPPGVACDLQKDLACLCGTNTATGLTLDESAIICILEFCPPPNPQTLSICGDKETLPSTHLISPLPLTSASAPLSRTPTQPQITIAAVTAATLSSITGQPQSQPKMASTSPAVTTEFPSGLTGAQIAGITAGAVTAVVFGLGIFLLVRCTRRQNELKRQRTPTISRPIPIRMEYGQDIRSIDSEVAGFSRPVALQKVTRKSFSDWTPGYTRTDDIGIAVSPETQWTPKSDGQSVRTMSGLLPENPVTWPQHSPAPVGQRAERGRPSSTATEFEDVD</sequence>
<dbReference type="AlphaFoldDB" id="A0A9P8L5U0"/>
<keyword evidence="4" id="KW-1185">Reference proteome</keyword>
<keyword evidence="2" id="KW-0812">Transmembrane</keyword>
<organism evidence="3 4">
    <name type="scientific">Glutinoglossum americanum</name>
    <dbReference type="NCBI Taxonomy" id="1670608"/>
    <lineage>
        <taxon>Eukaryota</taxon>
        <taxon>Fungi</taxon>
        <taxon>Dikarya</taxon>
        <taxon>Ascomycota</taxon>
        <taxon>Pezizomycotina</taxon>
        <taxon>Geoglossomycetes</taxon>
        <taxon>Geoglossales</taxon>
        <taxon>Geoglossaceae</taxon>
        <taxon>Glutinoglossum</taxon>
    </lineage>
</organism>
<gene>
    <name evidence="3" type="ORF">FGG08_000757</name>
</gene>
<evidence type="ECO:0000256" key="1">
    <source>
        <dbReference type="SAM" id="MobiDB-lite"/>
    </source>
</evidence>
<evidence type="ECO:0008006" key="5">
    <source>
        <dbReference type="Google" id="ProtNLM"/>
    </source>
</evidence>
<comment type="caution">
    <text evidence="3">The sequence shown here is derived from an EMBL/GenBank/DDBJ whole genome shotgun (WGS) entry which is preliminary data.</text>
</comment>